<dbReference type="InterPro" id="IPR029063">
    <property type="entry name" value="SAM-dependent_MTases_sf"/>
</dbReference>
<dbReference type="Proteomes" id="UP000808146">
    <property type="component" value="Unassembled WGS sequence"/>
</dbReference>
<dbReference type="AlphaFoldDB" id="A0A9D7QM98"/>
<dbReference type="SUPFAM" id="SSF53335">
    <property type="entry name" value="S-adenosyl-L-methionine-dependent methyltransferases"/>
    <property type="match status" value="1"/>
</dbReference>
<organism evidence="1 2">
    <name type="scientific">Candidatus Dechloromonas phosphorivorans</name>
    <dbReference type="NCBI Taxonomy" id="2899244"/>
    <lineage>
        <taxon>Bacteria</taxon>
        <taxon>Pseudomonadati</taxon>
        <taxon>Pseudomonadota</taxon>
        <taxon>Betaproteobacteria</taxon>
        <taxon>Rhodocyclales</taxon>
        <taxon>Azonexaceae</taxon>
        <taxon>Dechloromonas</taxon>
    </lineage>
</organism>
<gene>
    <name evidence="1" type="ORF">IPN75_18360</name>
</gene>
<accession>A0A9D7QM98</accession>
<evidence type="ECO:0000313" key="2">
    <source>
        <dbReference type="Proteomes" id="UP000808146"/>
    </source>
</evidence>
<sequence>MATATEAAPRILWPQLTRADLEHLTGPTAKFEANLAATTLLRQIEAEGRPASADDRQVLQCYTGWGGLPASFNLEAGDSTWVERARRLQAMLSAEDYESARASVNNSHYTEVHVIEAIWQAVERFGFTGGRILEPAAGIGHFIGAMPRHLPEHRSITTVEIDRFPAASSRRSMRPVAWTCGSRRSRRQRCPTTGSTW</sequence>
<dbReference type="EMBL" id="JADKBR010000024">
    <property type="protein sequence ID" value="MBK8892187.1"/>
    <property type="molecule type" value="Genomic_DNA"/>
</dbReference>
<evidence type="ECO:0000313" key="1">
    <source>
        <dbReference type="EMBL" id="MBK8892187.1"/>
    </source>
</evidence>
<reference evidence="1" key="1">
    <citation type="submission" date="2020-10" db="EMBL/GenBank/DDBJ databases">
        <title>Connecting structure to function with the recovery of over 1000 high-quality activated sludge metagenome-assembled genomes encoding full-length rRNA genes using long-read sequencing.</title>
        <authorList>
            <person name="Singleton C.M."/>
            <person name="Petriglieri F."/>
            <person name="Kristensen J.M."/>
            <person name="Kirkegaard R.H."/>
            <person name="Michaelsen T.Y."/>
            <person name="Andersen M.H."/>
            <person name="Karst S.M."/>
            <person name="Dueholm M.S."/>
            <person name="Nielsen P.H."/>
            <person name="Albertsen M."/>
        </authorList>
    </citation>
    <scope>NUCLEOTIDE SEQUENCE</scope>
    <source>
        <strain evidence="1">OdNE_18-Q3-R46-58_BAT3C.305</strain>
    </source>
</reference>
<proteinExistence type="predicted"/>
<comment type="caution">
    <text evidence="1">The sequence shown here is derived from an EMBL/GenBank/DDBJ whole genome shotgun (WGS) entry which is preliminary data.</text>
</comment>
<dbReference type="Gene3D" id="3.40.50.150">
    <property type="entry name" value="Vaccinia Virus protein VP39"/>
    <property type="match status" value="1"/>
</dbReference>
<name>A0A9D7QM98_9RHOO</name>
<protein>
    <submittedName>
        <fullName evidence="1">Uncharacterized protein</fullName>
    </submittedName>
</protein>